<protein>
    <submittedName>
        <fullName evidence="1">Uncharacterized protein</fullName>
    </submittedName>
</protein>
<dbReference type="AlphaFoldDB" id="A0A8H4GNL3"/>
<name>A0A8H4GNL3_9EURO</name>
<reference evidence="1" key="1">
    <citation type="journal article" date="2020" name="bioRxiv">
        <title>Genomic and phenotypic heterogeneity of clinical isolates of the human pathogens Aspergillus fumigatus, Aspergillus lentulus and Aspergillus fumigatiaffinis.</title>
        <authorList>
            <person name="dos Santos R.A.C."/>
            <person name="Steenwyk J.L."/>
            <person name="Rivero-Menendez O."/>
            <person name="Mead M.E."/>
            <person name="Silva L.P."/>
            <person name="Bastos R.W."/>
            <person name="Alastruey-Izquierdo A."/>
            <person name="Goldman G.H."/>
            <person name="Rokas A."/>
        </authorList>
    </citation>
    <scope>NUCLEOTIDE SEQUENCE</scope>
    <source>
        <strain evidence="1">CNM-CM6805</strain>
    </source>
</reference>
<proteinExistence type="predicted"/>
<accession>A0A8H4GNL3</accession>
<sequence length="78" mass="8712">MGPEGILLVRPDVQVGAFQIAVEGLPQDFQRAFLLLVQMDPEQTLPILMGERDGPEEEAEELFPVPHVPPLRLRLQPS</sequence>
<evidence type="ECO:0000313" key="1">
    <source>
        <dbReference type="EMBL" id="KAF4225318.1"/>
    </source>
</evidence>
<gene>
    <name evidence="1" type="ORF">CNMCM6805_006929</name>
</gene>
<organism evidence="1 2">
    <name type="scientific">Aspergillus fumigatiaffinis</name>
    <dbReference type="NCBI Taxonomy" id="340414"/>
    <lineage>
        <taxon>Eukaryota</taxon>
        <taxon>Fungi</taxon>
        <taxon>Dikarya</taxon>
        <taxon>Ascomycota</taxon>
        <taxon>Pezizomycotina</taxon>
        <taxon>Eurotiomycetes</taxon>
        <taxon>Eurotiomycetidae</taxon>
        <taxon>Eurotiales</taxon>
        <taxon>Aspergillaceae</taxon>
        <taxon>Aspergillus</taxon>
        <taxon>Aspergillus subgen. Fumigati</taxon>
    </lineage>
</organism>
<keyword evidence="2" id="KW-1185">Reference proteome</keyword>
<reference evidence="1" key="2">
    <citation type="submission" date="2020-04" db="EMBL/GenBank/DDBJ databases">
        <authorList>
            <person name="Santos R.A.C."/>
            <person name="Steenwyk J.L."/>
            <person name="Rivero-Menendez O."/>
            <person name="Mead M.E."/>
            <person name="Silva L.P."/>
            <person name="Bastos R.W."/>
            <person name="Alastruey-Izquierdo A."/>
            <person name="Goldman G.H."/>
            <person name="Rokas A."/>
        </authorList>
    </citation>
    <scope>NUCLEOTIDE SEQUENCE</scope>
    <source>
        <strain evidence="1">CNM-CM6805</strain>
    </source>
</reference>
<comment type="caution">
    <text evidence="1">The sequence shown here is derived from an EMBL/GenBank/DDBJ whole genome shotgun (WGS) entry which is preliminary data.</text>
</comment>
<dbReference type="Proteomes" id="UP000653565">
    <property type="component" value="Unassembled WGS sequence"/>
</dbReference>
<evidence type="ECO:0000313" key="2">
    <source>
        <dbReference type="Proteomes" id="UP000653565"/>
    </source>
</evidence>
<dbReference type="EMBL" id="JAAAPX010000455">
    <property type="protein sequence ID" value="KAF4225318.1"/>
    <property type="molecule type" value="Genomic_DNA"/>
</dbReference>